<dbReference type="SUPFAM" id="SSF57016">
    <property type="entry name" value="Plant lectins/antimicrobial peptides"/>
    <property type="match status" value="1"/>
</dbReference>
<evidence type="ECO:0000256" key="7">
    <source>
        <dbReference type="ARBA" id="ARBA00023285"/>
    </source>
</evidence>
<dbReference type="CDD" id="cd10951">
    <property type="entry name" value="CE4_ClCDA_like"/>
    <property type="match status" value="1"/>
</dbReference>
<evidence type="ECO:0000313" key="12">
    <source>
        <dbReference type="EMBL" id="CAG5180798.1"/>
    </source>
</evidence>
<comment type="caution">
    <text evidence="12">The sequence shown here is derived from an EMBL/GenBank/DDBJ whole genome shotgun (WGS) entry which is preliminary data.</text>
</comment>
<keyword evidence="2 8" id="KW-0147">Chitin-binding</keyword>
<keyword evidence="3" id="KW-0479">Metal-binding</keyword>
<dbReference type="AlphaFoldDB" id="A0A8J2I6U4"/>
<evidence type="ECO:0000256" key="2">
    <source>
        <dbReference type="ARBA" id="ARBA00022669"/>
    </source>
</evidence>
<dbReference type="OrthoDB" id="2125469at2759"/>
<dbReference type="InterPro" id="IPR036861">
    <property type="entry name" value="Endochitinase-like_sf"/>
</dbReference>
<keyword evidence="7" id="KW-0170">Cobalt</keyword>
<evidence type="ECO:0000259" key="10">
    <source>
        <dbReference type="PROSITE" id="PS50941"/>
    </source>
</evidence>
<feature type="disulfide bond" evidence="8">
    <location>
        <begin position="286"/>
        <end position="300"/>
    </location>
</feature>
<evidence type="ECO:0000256" key="9">
    <source>
        <dbReference type="SAM" id="SignalP"/>
    </source>
</evidence>
<evidence type="ECO:0000313" key="13">
    <source>
        <dbReference type="Proteomes" id="UP000676310"/>
    </source>
</evidence>
<comment type="cofactor">
    <cofactor evidence="1">
        <name>Co(2+)</name>
        <dbReference type="ChEBI" id="CHEBI:48828"/>
    </cofactor>
</comment>
<dbReference type="PROSITE" id="PS51677">
    <property type="entry name" value="NODB"/>
    <property type="match status" value="1"/>
</dbReference>
<comment type="caution">
    <text evidence="8">Lacks conserved residue(s) required for the propagation of feature annotation.</text>
</comment>
<dbReference type="GO" id="GO:0046872">
    <property type="term" value="F:metal ion binding"/>
    <property type="evidence" value="ECO:0007669"/>
    <property type="project" value="UniProtKB-KW"/>
</dbReference>
<gene>
    <name evidence="12" type="ORF">ALTATR162_LOCUS9424</name>
</gene>
<feature type="signal peptide" evidence="9">
    <location>
        <begin position="1"/>
        <end position="24"/>
    </location>
</feature>
<evidence type="ECO:0000256" key="1">
    <source>
        <dbReference type="ARBA" id="ARBA00001941"/>
    </source>
</evidence>
<dbReference type="GO" id="GO:0008061">
    <property type="term" value="F:chitin binding"/>
    <property type="evidence" value="ECO:0007669"/>
    <property type="project" value="UniProtKB-UniRule"/>
</dbReference>
<feature type="domain" description="NodB homology" evidence="11">
    <location>
        <begin position="38"/>
        <end position="222"/>
    </location>
</feature>
<dbReference type="PANTHER" id="PTHR46471:SF2">
    <property type="entry name" value="CHITIN DEACETYLASE-RELATED"/>
    <property type="match status" value="1"/>
</dbReference>
<dbReference type="RefSeq" id="XP_043172993.1">
    <property type="nucleotide sequence ID" value="XM_043317058.1"/>
</dbReference>
<organism evidence="12 13">
    <name type="scientific">Alternaria atra</name>
    <dbReference type="NCBI Taxonomy" id="119953"/>
    <lineage>
        <taxon>Eukaryota</taxon>
        <taxon>Fungi</taxon>
        <taxon>Dikarya</taxon>
        <taxon>Ascomycota</taxon>
        <taxon>Pezizomycotina</taxon>
        <taxon>Dothideomycetes</taxon>
        <taxon>Pleosporomycetidae</taxon>
        <taxon>Pleosporales</taxon>
        <taxon>Pleosporineae</taxon>
        <taxon>Pleosporaceae</taxon>
        <taxon>Alternaria</taxon>
        <taxon>Alternaria sect. Ulocladioides</taxon>
    </lineage>
</organism>
<proteinExistence type="predicted"/>
<dbReference type="GO" id="GO:0005975">
    <property type="term" value="P:carbohydrate metabolic process"/>
    <property type="evidence" value="ECO:0007669"/>
    <property type="project" value="InterPro"/>
</dbReference>
<dbReference type="PROSITE" id="PS50941">
    <property type="entry name" value="CHIT_BIND_I_2"/>
    <property type="match status" value="1"/>
</dbReference>
<evidence type="ECO:0000256" key="3">
    <source>
        <dbReference type="ARBA" id="ARBA00022723"/>
    </source>
</evidence>
<dbReference type="GO" id="GO:0016810">
    <property type="term" value="F:hydrolase activity, acting on carbon-nitrogen (but not peptide) bonds"/>
    <property type="evidence" value="ECO:0007669"/>
    <property type="project" value="InterPro"/>
</dbReference>
<keyword evidence="13" id="KW-1185">Reference proteome</keyword>
<accession>A0A8J2I6U4</accession>
<keyword evidence="4 9" id="KW-0732">Signal</keyword>
<dbReference type="EMBL" id="CAJRGZ010000025">
    <property type="protein sequence ID" value="CAG5180798.1"/>
    <property type="molecule type" value="Genomic_DNA"/>
</dbReference>
<dbReference type="Pfam" id="PF01522">
    <property type="entry name" value="Polysacc_deac_1"/>
    <property type="match status" value="1"/>
</dbReference>
<evidence type="ECO:0000256" key="4">
    <source>
        <dbReference type="ARBA" id="ARBA00022729"/>
    </source>
</evidence>
<keyword evidence="8" id="KW-1015">Disulfide bond</keyword>
<keyword evidence="5" id="KW-0378">Hydrolase</keyword>
<evidence type="ECO:0008006" key="14">
    <source>
        <dbReference type="Google" id="ProtNLM"/>
    </source>
</evidence>
<dbReference type="SUPFAM" id="SSF88713">
    <property type="entry name" value="Glycoside hydrolase/deacetylase"/>
    <property type="match status" value="1"/>
</dbReference>
<dbReference type="SMART" id="SM00270">
    <property type="entry name" value="ChtBD1"/>
    <property type="match status" value="1"/>
</dbReference>
<reference evidence="12" key="1">
    <citation type="submission" date="2021-05" db="EMBL/GenBank/DDBJ databases">
        <authorList>
            <person name="Stam R."/>
        </authorList>
    </citation>
    <scope>NUCLEOTIDE SEQUENCE</scope>
    <source>
        <strain evidence="12">CS162</strain>
    </source>
</reference>
<dbReference type="GeneID" id="67021644"/>
<keyword evidence="6" id="KW-0119">Carbohydrate metabolism</keyword>
<dbReference type="Gene3D" id="3.20.20.370">
    <property type="entry name" value="Glycoside hydrolase/deacetylase"/>
    <property type="match status" value="1"/>
</dbReference>
<dbReference type="Gene3D" id="3.30.60.10">
    <property type="entry name" value="Endochitinase-like"/>
    <property type="match status" value="1"/>
</dbReference>
<evidence type="ECO:0000256" key="5">
    <source>
        <dbReference type="ARBA" id="ARBA00022801"/>
    </source>
</evidence>
<evidence type="ECO:0000259" key="11">
    <source>
        <dbReference type="PROSITE" id="PS51677"/>
    </source>
</evidence>
<dbReference type="CDD" id="cd11618">
    <property type="entry name" value="ChtBD1_1"/>
    <property type="match status" value="1"/>
</dbReference>
<sequence length="429" mass="46490">MGQQLGVVTGALVAFNALIPFVSAVPFGLQIYGCTMPGVIAPGFDDGPWIYTEDILDRMGAAGFKATWFINGANKGNIYDYNSTLRRMVSMGHQIGSHTWSHKDLATLTADEIRQEMTLLEDAMVNILGYFPYYMRPPFLSLNANALSVLKDLDYHVVIGDLNTKDWEYQSETGINTAKQLFIDGLDQGYTIVESHDQEEWTHGELIDYMISVVQSRGIKTVTIAECLGEPSTSQWYRSVRELKPTNATNSGDTDSTVTYSLNGRCGNINAGNNLGWTCPPNGGRCCSRYGNCGSTSDYCAANVCQPAFGLCNAPISSSYRDEASMAPIATNLPSSTFLFFNNTATSTSHSAAATSLGPGSITPDNTCGNQGSGKNKGYLCKAGLCCNFYNQTIFVVDTPTPGTRFSTIKVVVGSIRIIQRFGETDNPC</sequence>
<feature type="domain" description="Chitin-binding type-1" evidence="10">
    <location>
        <begin position="263"/>
        <end position="314"/>
    </location>
</feature>
<protein>
    <recommendedName>
        <fullName evidence="14">Glycoside hydrolase/deacetylase</fullName>
    </recommendedName>
</protein>
<name>A0A8J2I6U4_9PLEO</name>
<dbReference type="InterPro" id="IPR002509">
    <property type="entry name" value="NODB_dom"/>
</dbReference>
<feature type="chain" id="PRO_5035205581" description="Glycoside hydrolase/deacetylase" evidence="9">
    <location>
        <begin position="25"/>
        <end position="429"/>
    </location>
</feature>
<evidence type="ECO:0000256" key="8">
    <source>
        <dbReference type="PROSITE-ProRule" id="PRU00261"/>
    </source>
</evidence>
<dbReference type="InterPro" id="IPR001002">
    <property type="entry name" value="Chitin-bd_1"/>
</dbReference>
<evidence type="ECO:0000256" key="6">
    <source>
        <dbReference type="ARBA" id="ARBA00023277"/>
    </source>
</evidence>
<dbReference type="Proteomes" id="UP000676310">
    <property type="component" value="Unassembled WGS sequence"/>
</dbReference>
<dbReference type="InterPro" id="IPR011330">
    <property type="entry name" value="Glyco_hydro/deAcase_b/a-brl"/>
</dbReference>
<dbReference type="PANTHER" id="PTHR46471">
    <property type="entry name" value="CHITIN DEACETYLASE"/>
    <property type="match status" value="1"/>
</dbReference>